<keyword evidence="1" id="KW-0479">Metal-binding</keyword>
<comment type="caution">
    <text evidence="3">The sequence shown here is derived from an EMBL/GenBank/DDBJ whole genome shotgun (WGS) entry which is preliminary data.</text>
</comment>
<feature type="domain" description="CCHC-type" evidence="2">
    <location>
        <begin position="60"/>
        <end position="75"/>
    </location>
</feature>
<dbReference type="GO" id="GO:0003676">
    <property type="term" value="F:nucleic acid binding"/>
    <property type="evidence" value="ECO:0007669"/>
    <property type="project" value="InterPro"/>
</dbReference>
<name>A0A662YS79_ACIRT</name>
<dbReference type="InterPro" id="IPR001878">
    <property type="entry name" value="Znf_CCHC"/>
</dbReference>
<evidence type="ECO:0000259" key="2">
    <source>
        <dbReference type="PROSITE" id="PS50158"/>
    </source>
</evidence>
<keyword evidence="1" id="KW-0863">Zinc-finger</keyword>
<reference evidence="3 4" key="1">
    <citation type="submission" date="2019-01" db="EMBL/GenBank/DDBJ databases">
        <title>Draft Genome and Complete Hox-Cluster Characterization of the Sterlet Sturgeon (Acipenser ruthenus).</title>
        <authorList>
            <person name="Wei Q."/>
        </authorList>
    </citation>
    <scope>NUCLEOTIDE SEQUENCE [LARGE SCALE GENOMIC DNA]</scope>
    <source>
        <strain evidence="3">WHYD16114868_AA</strain>
        <tissue evidence="3">Blood</tissue>
    </source>
</reference>
<dbReference type="GO" id="GO:0008270">
    <property type="term" value="F:zinc ion binding"/>
    <property type="evidence" value="ECO:0007669"/>
    <property type="project" value="UniProtKB-KW"/>
</dbReference>
<dbReference type="AlphaFoldDB" id="A0A662YS79"/>
<proteinExistence type="predicted"/>
<protein>
    <recommendedName>
        <fullName evidence="2">CCHC-type domain-containing protein</fullName>
    </recommendedName>
</protein>
<dbReference type="Proteomes" id="UP000289886">
    <property type="component" value="Unassembled WGS sequence"/>
</dbReference>
<keyword evidence="4" id="KW-1185">Reference proteome</keyword>
<evidence type="ECO:0000313" key="4">
    <source>
        <dbReference type="Proteomes" id="UP000289886"/>
    </source>
</evidence>
<keyword evidence="1" id="KW-0862">Zinc</keyword>
<dbReference type="SUPFAM" id="SSF57756">
    <property type="entry name" value="Retrovirus zinc finger-like domains"/>
    <property type="match status" value="1"/>
</dbReference>
<organism evidence="3 4">
    <name type="scientific">Acipenser ruthenus</name>
    <name type="common">Sterlet sturgeon</name>
    <dbReference type="NCBI Taxonomy" id="7906"/>
    <lineage>
        <taxon>Eukaryota</taxon>
        <taxon>Metazoa</taxon>
        <taxon>Chordata</taxon>
        <taxon>Craniata</taxon>
        <taxon>Vertebrata</taxon>
        <taxon>Euteleostomi</taxon>
        <taxon>Actinopterygii</taxon>
        <taxon>Chondrostei</taxon>
        <taxon>Acipenseriformes</taxon>
        <taxon>Acipenseridae</taxon>
        <taxon>Acipenser</taxon>
    </lineage>
</organism>
<sequence>MGLGELQKYLHLTKPRSLLAALQLIQEWEDMTQEESSACLHSTVRGSKHEESGTTGTCLCWECGQPGHIRFYCPRKELQPEAHRTLVGNEKGPM</sequence>
<dbReference type="SMART" id="SM00343">
    <property type="entry name" value="ZnF_C2HC"/>
    <property type="match status" value="1"/>
</dbReference>
<dbReference type="EMBL" id="SCEB01000348">
    <property type="protein sequence ID" value="RXM99560.1"/>
    <property type="molecule type" value="Genomic_DNA"/>
</dbReference>
<dbReference type="PROSITE" id="PS50158">
    <property type="entry name" value="ZF_CCHC"/>
    <property type="match status" value="1"/>
</dbReference>
<gene>
    <name evidence="3" type="ORF">EOD39_11235</name>
</gene>
<accession>A0A662YS79</accession>
<evidence type="ECO:0000256" key="1">
    <source>
        <dbReference type="PROSITE-ProRule" id="PRU00047"/>
    </source>
</evidence>
<evidence type="ECO:0000313" key="3">
    <source>
        <dbReference type="EMBL" id="RXM99560.1"/>
    </source>
</evidence>
<dbReference type="InterPro" id="IPR036875">
    <property type="entry name" value="Znf_CCHC_sf"/>
</dbReference>